<dbReference type="PANTHER" id="PTHR35174:SF3">
    <property type="entry name" value="BLL7171 PROTEIN"/>
    <property type="match status" value="1"/>
</dbReference>
<feature type="domain" description="YCII-related" evidence="2">
    <location>
        <begin position="1"/>
        <end position="114"/>
    </location>
</feature>
<comment type="similarity">
    <text evidence="1">Belongs to the YciI family.</text>
</comment>
<dbReference type="EMBL" id="JADOUF010000001">
    <property type="protein sequence ID" value="MBG6134698.1"/>
    <property type="molecule type" value="Genomic_DNA"/>
</dbReference>
<dbReference type="SUPFAM" id="SSF54909">
    <property type="entry name" value="Dimeric alpha+beta barrel"/>
    <property type="match status" value="1"/>
</dbReference>
<dbReference type="Gene3D" id="3.30.70.1060">
    <property type="entry name" value="Dimeric alpha+beta barrel"/>
    <property type="match status" value="1"/>
</dbReference>
<proteinExistence type="inferred from homology"/>
<dbReference type="InterPro" id="IPR005545">
    <property type="entry name" value="YCII"/>
</dbReference>
<evidence type="ECO:0000256" key="1">
    <source>
        <dbReference type="ARBA" id="ARBA00007689"/>
    </source>
</evidence>
<dbReference type="Pfam" id="PF03795">
    <property type="entry name" value="YCII"/>
    <property type="match status" value="1"/>
</dbReference>
<comment type="caution">
    <text evidence="3">The sequence shown here is derived from an EMBL/GenBank/DDBJ whole genome shotgun (WGS) entry which is preliminary data.</text>
</comment>
<accession>A0A8J7GN14</accession>
<evidence type="ECO:0000313" key="3">
    <source>
        <dbReference type="EMBL" id="MBG6134698.1"/>
    </source>
</evidence>
<dbReference type="AlphaFoldDB" id="A0A8J7GN14"/>
<organism evidence="3 4">
    <name type="scientific">Longispora fulva</name>
    <dbReference type="NCBI Taxonomy" id="619741"/>
    <lineage>
        <taxon>Bacteria</taxon>
        <taxon>Bacillati</taxon>
        <taxon>Actinomycetota</taxon>
        <taxon>Actinomycetes</taxon>
        <taxon>Micromonosporales</taxon>
        <taxon>Micromonosporaceae</taxon>
        <taxon>Longispora</taxon>
    </lineage>
</organism>
<sequence length="116" mass="12399">MKYMMLIYTAAVPEAEGCTLPLFEDWMRYDQEVRDAGVLVGGHSLADLTTATTVRVGAAGERTVTDGPFAETREVLGGYYVIDVPDLDAAIDWAARCPGALGGASVEVRPVAEFEA</sequence>
<evidence type="ECO:0000259" key="2">
    <source>
        <dbReference type="Pfam" id="PF03795"/>
    </source>
</evidence>
<keyword evidence="4" id="KW-1185">Reference proteome</keyword>
<dbReference type="PANTHER" id="PTHR35174">
    <property type="entry name" value="BLL7171 PROTEIN-RELATED"/>
    <property type="match status" value="1"/>
</dbReference>
<dbReference type="InterPro" id="IPR011008">
    <property type="entry name" value="Dimeric_a/b-barrel"/>
</dbReference>
<reference evidence="3" key="1">
    <citation type="submission" date="2020-11" db="EMBL/GenBank/DDBJ databases">
        <title>Sequencing the genomes of 1000 actinobacteria strains.</title>
        <authorList>
            <person name="Klenk H.-P."/>
        </authorList>
    </citation>
    <scope>NUCLEOTIDE SEQUENCE</scope>
    <source>
        <strain evidence="3">DSM 45356</strain>
    </source>
</reference>
<evidence type="ECO:0000313" key="4">
    <source>
        <dbReference type="Proteomes" id="UP000622552"/>
    </source>
</evidence>
<protein>
    <recommendedName>
        <fullName evidence="2">YCII-related domain-containing protein</fullName>
    </recommendedName>
</protein>
<name>A0A8J7GN14_9ACTN</name>
<gene>
    <name evidence="3" type="ORF">IW245_000892</name>
</gene>
<dbReference type="Proteomes" id="UP000622552">
    <property type="component" value="Unassembled WGS sequence"/>
</dbReference>